<dbReference type="SMART" id="SM00349">
    <property type="entry name" value="KRAB"/>
    <property type="match status" value="1"/>
</dbReference>
<dbReference type="EMBL" id="JANPWB010000011">
    <property type="protein sequence ID" value="KAJ1121652.1"/>
    <property type="molecule type" value="Genomic_DNA"/>
</dbReference>
<dbReference type="Pfam" id="PF01352">
    <property type="entry name" value="KRAB"/>
    <property type="match status" value="1"/>
</dbReference>
<dbReference type="Proteomes" id="UP001066276">
    <property type="component" value="Chromosome 7"/>
</dbReference>
<dbReference type="AlphaFoldDB" id="A0AAV7P387"/>
<dbReference type="InterPro" id="IPR050169">
    <property type="entry name" value="Krueppel_C2H2_ZnF"/>
</dbReference>
<feature type="compositionally biased region" description="Basic and acidic residues" evidence="1">
    <location>
        <begin position="164"/>
        <end position="174"/>
    </location>
</feature>
<comment type="caution">
    <text evidence="3">The sequence shown here is derived from an EMBL/GenBank/DDBJ whole genome shotgun (WGS) entry which is preliminary data.</text>
</comment>
<feature type="region of interest" description="Disordered" evidence="1">
    <location>
        <begin position="149"/>
        <end position="174"/>
    </location>
</feature>
<reference evidence="3" key="1">
    <citation type="journal article" date="2022" name="bioRxiv">
        <title>Sequencing and chromosome-scale assembly of the giantPleurodeles waltlgenome.</title>
        <authorList>
            <person name="Brown T."/>
            <person name="Elewa A."/>
            <person name="Iarovenko S."/>
            <person name="Subramanian E."/>
            <person name="Araus A.J."/>
            <person name="Petzold A."/>
            <person name="Susuki M."/>
            <person name="Suzuki K.-i.T."/>
            <person name="Hayashi T."/>
            <person name="Toyoda A."/>
            <person name="Oliveira C."/>
            <person name="Osipova E."/>
            <person name="Leigh N.D."/>
            <person name="Simon A."/>
            <person name="Yun M.H."/>
        </authorList>
    </citation>
    <scope>NUCLEOTIDE SEQUENCE</scope>
    <source>
        <strain evidence="3">20211129_DDA</strain>
        <tissue evidence="3">Liver</tissue>
    </source>
</reference>
<evidence type="ECO:0000313" key="3">
    <source>
        <dbReference type="EMBL" id="KAJ1121652.1"/>
    </source>
</evidence>
<name>A0AAV7P387_PLEWA</name>
<protein>
    <recommendedName>
        <fullName evidence="2">KRAB domain-containing protein</fullName>
    </recommendedName>
</protein>
<evidence type="ECO:0000259" key="2">
    <source>
        <dbReference type="PROSITE" id="PS50805"/>
    </source>
</evidence>
<dbReference type="PANTHER" id="PTHR23232:SF152">
    <property type="entry name" value="ZINC FINGER PROTEIN 182"/>
    <property type="match status" value="1"/>
</dbReference>
<accession>A0AAV7P387</accession>
<dbReference type="CDD" id="cd07765">
    <property type="entry name" value="KRAB_A-box"/>
    <property type="match status" value="1"/>
</dbReference>
<proteinExistence type="predicted"/>
<gene>
    <name evidence="3" type="ORF">NDU88_000172</name>
</gene>
<evidence type="ECO:0000256" key="1">
    <source>
        <dbReference type="SAM" id="MobiDB-lite"/>
    </source>
</evidence>
<dbReference type="Gene3D" id="6.10.140.140">
    <property type="match status" value="1"/>
</dbReference>
<evidence type="ECO:0000313" key="4">
    <source>
        <dbReference type="Proteomes" id="UP001066276"/>
    </source>
</evidence>
<dbReference type="InterPro" id="IPR036051">
    <property type="entry name" value="KRAB_dom_sf"/>
</dbReference>
<keyword evidence="4" id="KW-1185">Reference proteome</keyword>
<dbReference type="PROSITE" id="PS50805">
    <property type="entry name" value="KRAB"/>
    <property type="match status" value="1"/>
</dbReference>
<dbReference type="GO" id="GO:0006355">
    <property type="term" value="P:regulation of DNA-templated transcription"/>
    <property type="evidence" value="ECO:0007669"/>
    <property type="project" value="InterPro"/>
</dbReference>
<dbReference type="InterPro" id="IPR001909">
    <property type="entry name" value="KRAB"/>
</dbReference>
<dbReference type="PANTHER" id="PTHR23232">
    <property type="entry name" value="KRAB DOMAIN C2H2 ZINC FINGER"/>
    <property type="match status" value="1"/>
</dbReference>
<organism evidence="3 4">
    <name type="scientific">Pleurodeles waltl</name>
    <name type="common">Iberian ribbed newt</name>
    <dbReference type="NCBI Taxonomy" id="8319"/>
    <lineage>
        <taxon>Eukaryota</taxon>
        <taxon>Metazoa</taxon>
        <taxon>Chordata</taxon>
        <taxon>Craniata</taxon>
        <taxon>Vertebrata</taxon>
        <taxon>Euteleostomi</taxon>
        <taxon>Amphibia</taxon>
        <taxon>Batrachia</taxon>
        <taxon>Caudata</taxon>
        <taxon>Salamandroidea</taxon>
        <taxon>Salamandridae</taxon>
        <taxon>Pleurodelinae</taxon>
        <taxon>Pleurodeles</taxon>
    </lineage>
</organism>
<sequence>MSETCRKSWSPRRPQFGSFSVASVLGPGGASAGRTRGPRPRRGLRCARQLEGGAAMKPNRAAPRWGTGQVSQTFCDVAACFSEEEWKLLHEWQQELYKNVMKEIHQALTSLGPLIATSVFSLRPKERNEERSVDFQELEIRGSMTPSLRGGTGALLGGRQHPKKSQDADEEERGHQIITAGKGFLRGEEELESGFIGAAEGRESAVGLCSGNDDIIPVISLNIKREEDLCSVDLLDSEQRHNIDSTTGTPFQSIKVDGSLRDYHTQRGASSTCLDSGNGEFDRNESNANSLKSNSASRLCEPKLKKFDTDTALNVYERMNSVNVEFSDSNESSLIITSAEIYLSQCVFPSSFSLRCAYRATRDVLETNWFRKG</sequence>
<dbReference type="SUPFAM" id="SSF109640">
    <property type="entry name" value="KRAB domain (Kruppel-associated box)"/>
    <property type="match status" value="1"/>
</dbReference>
<feature type="domain" description="KRAB" evidence="2">
    <location>
        <begin position="72"/>
        <end position="143"/>
    </location>
</feature>